<organism evidence="2 3">
    <name type="scientific">Wuchereria bancrofti</name>
    <dbReference type="NCBI Taxonomy" id="6293"/>
    <lineage>
        <taxon>Eukaryota</taxon>
        <taxon>Metazoa</taxon>
        <taxon>Ecdysozoa</taxon>
        <taxon>Nematoda</taxon>
        <taxon>Chromadorea</taxon>
        <taxon>Rhabditida</taxon>
        <taxon>Spirurina</taxon>
        <taxon>Spiruromorpha</taxon>
        <taxon>Filarioidea</taxon>
        <taxon>Onchocercidae</taxon>
        <taxon>Wuchereria</taxon>
    </lineage>
</organism>
<name>A0A3P7ECT9_WUCBA</name>
<evidence type="ECO:0000313" key="3">
    <source>
        <dbReference type="Proteomes" id="UP000270924"/>
    </source>
</evidence>
<reference evidence="2 3" key="1">
    <citation type="submission" date="2018-11" db="EMBL/GenBank/DDBJ databases">
        <authorList>
            <consortium name="Pathogen Informatics"/>
        </authorList>
    </citation>
    <scope>NUCLEOTIDE SEQUENCE [LARGE SCALE GENOMIC DNA]</scope>
</reference>
<gene>
    <name evidence="2" type="ORF">WBA_LOCUS7265</name>
</gene>
<dbReference type="InParanoid" id="A0A3P7ECT9"/>
<proteinExistence type="predicted"/>
<accession>A0A3P7ECT9</accession>
<evidence type="ECO:0000313" key="2">
    <source>
        <dbReference type="EMBL" id="VDM13879.1"/>
    </source>
</evidence>
<dbReference type="EMBL" id="UYWW01005007">
    <property type="protein sequence ID" value="VDM13879.1"/>
    <property type="molecule type" value="Genomic_DNA"/>
</dbReference>
<feature type="region of interest" description="Disordered" evidence="1">
    <location>
        <begin position="74"/>
        <end position="112"/>
    </location>
</feature>
<feature type="compositionally biased region" description="Polar residues" evidence="1">
    <location>
        <begin position="74"/>
        <end position="85"/>
    </location>
</feature>
<keyword evidence="3" id="KW-1185">Reference proteome</keyword>
<evidence type="ECO:0000256" key="1">
    <source>
        <dbReference type="SAM" id="MobiDB-lite"/>
    </source>
</evidence>
<protein>
    <submittedName>
        <fullName evidence="2">Uncharacterized protein</fullName>
    </submittedName>
</protein>
<dbReference type="AlphaFoldDB" id="A0A3P7ECT9"/>
<dbReference type="OrthoDB" id="5867769at2759"/>
<sequence length="112" mass="12318">MMKRSHTVESGGNGKRSGNSSRTSRMQRWSLALRRHWFSSTSGRCQKSTDCDFDNISPVEVIFAAPEKTVLGSSLNDGSSASCSTDRPLVDPSHLTNITSSTQNIVKRKSLR</sequence>
<feature type="region of interest" description="Disordered" evidence="1">
    <location>
        <begin position="1"/>
        <end position="26"/>
    </location>
</feature>
<dbReference type="Proteomes" id="UP000270924">
    <property type="component" value="Unassembled WGS sequence"/>
</dbReference>
<dbReference type="OMA" id="NWNGMAV"/>
<feature type="compositionally biased region" description="Polar residues" evidence="1">
    <location>
        <begin position="94"/>
        <end position="105"/>
    </location>
</feature>